<dbReference type="PROSITE" id="PS00678">
    <property type="entry name" value="WD_REPEATS_1"/>
    <property type="match status" value="1"/>
</dbReference>
<evidence type="ECO:0000256" key="1">
    <source>
        <dbReference type="ARBA" id="ARBA00022574"/>
    </source>
</evidence>
<dbReference type="InterPro" id="IPR015943">
    <property type="entry name" value="WD40/YVTN_repeat-like_dom_sf"/>
</dbReference>
<dbReference type="Gene3D" id="2.130.10.10">
    <property type="entry name" value="YVTN repeat-like/Quinoprotein amine dehydrogenase"/>
    <property type="match status" value="1"/>
</dbReference>
<dbReference type="SUPFAM" id="SSF50978">
    <property type="entry name" value="WD40 repeat-like"/>
    <property type="match status" value="1"/>
</dbReference>
<dbReference type="SMART" id="SM00320">
    <property type="entry name" value="WD40"/>
    <property type="match status" value="3"/>
</dbReference>
<reference evidence="5" key="1">
    <citation type="submission" date="2021-06" db="EMBL/GenBank/DDBJ databases">
        <authorList>
            <person name="Kallberg Y."/>
            <person name="Tangrot J."/>
            <person name="Rosling A."/>
        </authorList>
    </citation>
    <scope>NUCLEOTIDE SEQUENCE</scope>
    <source>
        <strain evidence="5">CL551</strain>
    </source>
</reference>
<protein>
    <submittedName>
        <fullName evidence="5">4546_t:CDS:1</fullName>
    </submittedName>
</protein>
<dbReference type="GO" id="GO:0000724">
    <property type="term" value="P:double-strand break repair via homologous recombination"/>
    <property type="evidence" value="ECO:0007669"/>
    <property type="project" value="TreeGrafter"/>
</dbReference>
<sequence>MRRISRHRVSYVITHSKEEHGHLLGINSLALDTTTLNPETGKSEGILYSAGRDGVISSWDLHLPFRKNGPKNKDAQNNRDNEASEKIGDFKSNWEIDDEIDLSSQPPRNSTFRQSFRGHTDWVNDIILCHNNETLISASSDRTLKLWHPHKSNSPSTIGYHTDYIKVLSYAPGPGWVASGGFDRKIIIWDVTEFRPSSGISSINAVDQDHPKI</sequence>
<dbReference type="PANTHER" id="PTHR19862">
    <property type="entry name" value="WD REPEAT-CONTAINING PROTEIN 48"/>
    <property type="match status" value="1"/>
</dbReference>
<dbReference type="PANTHER" id="PTHR19862:SF14">
    <property type="entry name" value="WD REPEAT-CONTAINING PROTEIN 48"/>
    <property type="match status" value="1"/>
</dbReference>
<keyword evidence="2" id="KW-0677">Repeat</keyword>
<gene>
    <name evidence="5" type="ORF">AMORRO_LOCUS14602</name>
</gene>
<comment type="caution">
    <text evidence="5">The sequence shown here is derived from an EMBL/GenBank/DDBJ whole genome shotgun (WGS) entry which is preliminary data.</text>
</comment>
<dbReference type="InterPro" id="IPR019775">
    <property type="entry name" value="WD40_repeat_CS"/>
</dbReference>
<dbReference type="InterPro" id="IPR051246">
    <property type="entry name" value="WDR48"/>
</dbReference>
<dbReference type="InterPro" id="IPR001680">
    <property type="entry name" value="WD40_rpt"/>
</dbReference>
<organism evidence="5 6">
    <name type="scientific">Acaulospora morrowiae</name>
    <dbReference type="NCBI Taxonomy" id="94023"/>
    <lineage>
        <taxon>Eukaryota</taxon>
        <taxon>Fungi</taxon>
        <taxon>Fungi incertae sedis</taxon>
        <taxon>Mucoromycota</taxon>
        <taxon>Glomeromycotina</taxon>
        <taxon>Glomeromycetes</taxon>
        <taxon>Diversisporales</taxon>
        <taxon>Acaulosporaceae</taxon>
        <taxon>Acaulospora</taxon>
    </lineage>
</organism>
<evidence type="ECO:0000256" key="4">
    <source>
        <dbReference type="SAM" id="MobiDB-lite"/>
    </source>
</evidence>
<accession>A0A9N9IKF5</accession>
<dbReference type="InterPro" id="IPR020472">
    <property type="entry name" value="WD40_PAC1"/>
</dbReference>
<dbReference type="InterPro" id="IPR036322">
    <property type="entry name" value="WD40_repeat_dom_sf"/>
</dbReference>
<keyword evidence="6" id="KW-1185">Reference proteome</keyword>
<dbReference type="EMBL" id="CAJVPV010029780">
    <property type="protein sequence ID" value="CAG8739358.1"/>
    <property type="molecule type" value="Genomic_DNA"/>
</dbReference>
<dbReference type="GO" id="GO:0043130">
    <property type="term" value="F:ubiquitin binding"/>
    <property type="evidence" value="ECO:0007669"/>
    <property type="project" value="TreeGrafter"/>
</dbReference>
<feature type="compositionally biased region" description="Basic and acidic residues" evidence="4">
    <location>
        <begin position="71"/>
        <end position="88"/>
    </location>
</feature>
<dbReference type="PROSITE" id="PS50294">
    <property type="entry name" value="WD_REPEATS_REGION"/>
    <property type="match status" value="2"/>
</dbReference>
<evidence type="ECO:0000256" key="2">
    <source>
        <dbReference type="ARBA" id="ARBA00022737"/>
    </source>
</evidence>
<dbReference type="AlphaFoldDB" id="A0A9N9IKF5"/>
<dbReference type="Pfam" id="PF00400">
    <property type="entry name" value="WD40"/>
    <property type="match status" value="2"/>
</dbReference>
<feature type="non-terminal residue" evidence="5">
    <location>
        <position position="1"/>
    </location>
</feature>
<feature type="repeat" description="WD" evidence="3">
    <location>
        <begin position="158"/>
        <end position="191"/>
    </location>
</feature>
<dbReference type="Proteomes" id="UP000789342">
    <property type="component" value="Unassembled WGS sequence"/>
</dbReference>
<dbReference type="PROSITE" id="PS50082">
    <property type="entry name" value="WD_REPEATS_2"/>
    <property type="match status" value="2"/>
</dbReference>
<name>A0A9N9IKF5_9GLOM</name>
<evidence type="ECO:0000256" key="3">
    <source>
        <dbReference type="PROSITE-ProRule" id="PRU00221"/>
    </source>
</evidence>
<dbReference type="OrthoDB" id="2340231at2759"/>
<keyword evidence="1 3" id="KW-0853">WD repeat</keyword>
<proteinExistence type="predicted"/>
<feature type="non-terminal residue" evidence="5">
    <location>
        <position position="213"/>
    </location>
</feature>
<evidence type="ECO:0000313" key="5">
    <source>
        <dbReference type="EMBL" id="CAG8739358.1"/>
    </source>
</evidence>
<evidence type="ECO:0000313" key="6">
    <source>
        <dbReference type="Proteomes" id="UP000789342"/>
    </source>
</evidence>
<feature type="region of interest" description="Disordered" evidence="4">
    <location>
        <begin position="66"/>
        <end position="88"/>
    </location>
</feature>
<feature type="repeat" description="WD" evidence="3">
    <location>
        <begin position="116"/>
        <end position="157"/>
    </location>
</feature>
<dbReference type="PRINTS" id="PR00320">
    <property type="entry name" value="GPROTEINBRPT"/>
</dbReference>